<sequence>MAYKLALPEDSCIHPFHVSQLKPFTPDYSQVFSELPRTPDLTAAPLQPITILARRLVKKGNSSVLQVQVQWSSLSPDSATWEDYSVLRHRYPTAPCWDEDSASAQGGANVTPDVSTSVD</sequence>
<evidence type="ECO:0000313" key="3">
    <source>
        <dbReference type="EnsemblPlants" id="TuG1812G0600001117.01.T01"/>
    </source>
</evidence>
<dbReference type="InterPro" id="IPR016197">
    <property type="entry name" value="Chromo-like_dom_sf"/>
</dbReference>
<feature type="compositionally biased region" description="Polar residues" evidence="1">
    <location>
        <begin position="102"/>
        <end position="119"/>
    </location>
</feature>
<dbReference type="AlphaFoldDB" id="A0A8R7QNH9"/>
<dbReference type="SUPFAM" id="SSF54160">
    <property type="entry name" value="Chromo domain-like"/>
    <property type="match status" value="1"/>
</dbReference>
<reference evidence="3" key="3">
    <citation type="submission" date="2022-06" db="UniProtKB">
        <authorList>
            <consortium name="EnsemblPlants"/>
        </authorList>
    </citation>
    <scope>IDENTIFICATION</scope>
</reference>
<reference evidence="3" key="2">
    <citation type="submission" date="2018-03" db="EMBL/GenBank/DDBJ databases">
        <title>The Triticum urartu genome reveals the dynamic nature of wheat genome evolution.</title>
        <authorList>
            <person name="Ling H."/>
            <person name="Ma B."/>
            <person name="Shi X."/>
            <person name="Liu H."/>
            <person name="Dong L."/>
            <person name="Sun H."/>
            <person name="Cao Y."/>
            <person name="Gao Q."/>
            <person name="Zheng S."/>
            <person name="Li Y."/>
            <person name="Yu Y."/>
            <person name="Du H."/>
            <person name="Qi M."/>
            <person name="Li Y."/>
            <person name="Yu H."/>
            <person name="Cui Y."/>
            <person name="Wang N."/>
            <person name="Chen C."/>
            <person name="Wu H."/>
            <person name="Zhao Y."/>
            <person name="Zhang J."/>
            <person name="Li Y."/>
            <person name="Zhou W."/>
            <person name="Zhang B."/>
            <person name="Hu W."/>
            <person name="Eijk M."/>
            <person name="Tang J."/>
            <person name="Witsenboer H."/>
            <person name="Zhao S."/>
            <person name="Li Z."/>
            <person name="Zhang A."/>
            <person name="Wang D."/>
            <person name="Liang C."/>
        </authorList>
    </citation>
    <scope>NUCLEOTIDE SEQUENCE [LARGE SCALE GENOMIC DNA]</scope>
    <source>
        <strain evidence="3">cv. G1812</strain>
    </source>
</reference>
<dbReference type="Proteomes" id="UP000015106">
    <property type="component" value="Chromosome 6"/>
</dbReference>
<dbReference type="InterPro" id="IPR023780">
    <property type="entry name" value="Chromo_domain"/>
</dbReference>
<proteinExistence type="predicted"/>
<dbReference type="Pfam" id="PF00385">
    <property type="entry name" value="Chromo"/>
    <property type="match status" value="1"/>
</dbReference>
<keyword evidence="4" id="KW-1185">Reference proteome</keyword>
<dbReference type="EnsemblPlants" id="TuG1812G0600001117.01.T01">
    <property type="protein sequence ID" value="TuG1812G0600001117.01.T01"/>
    <property type="gene ID" value="TuG1812G0600001117.01"/>
</dbReference>
<protein>
    <recommendedName>
        <fullName evidence="2">Chromo domain-containing protein</fullName>
    </recommendedName>
</protein>
<organism evidence="3 4">
    <name type="scientific">Triticum urartu</name>
    <name type="common">Red wild einkorn</name>
    <name type="synonym">Crithodium urartu</name>
    <dbReference type="NCBI Taxonomy" id="4572"/>
    <lineage>
        <taxon>Eukaryota</taxon>
        <taxon>Viridiplantae</taxon>
        <taxon>Streptophyta</taxon>
        <taxon>Embryophyta</taxon>
        <taxon>Tracheophyta</taxon>
        <taxon>Spermatophyta</taxon>
        <taxon>Magnoliopsida</taxon>
        <taxon>Liliopsida</taxon>
        <taxon>Poales</taxon>
        <taxon>Poaceae</taxon>
        <taxon>BOP clade</taxon>
        <taxon>Pooideae</taxon>
        <taxon>Triticodae</taxon>
        <taxon>Triticeae</taxon>
        <taxon>Triticinae</taxon>
        <taxon>Triticum</taxon>
    </lineage>
</organism>
<feature type="domain" description="Chromo" evidence="2">
    <location>
        <begin position="51"/>
        <end position="90"/>
    </location>
</feature>
<name>A0A8R7QNH9_TRIUA</name>
<reference evidence="4" key="1">
    <citation type="journal article" date="2013" name="Nature">
        <title>Draft genome of the wheat A-genome progenitor Triticum urartu.</title>
        <authorList>
            <person name="Ling H.Q."/>
            <person name="Zhao S."/>
            <person name="Liu D."/>
            <person name="Wang J."/>
            <person name="Sun H."/>
            <person name="Zhang C."/>
            <person name="Fan H."/>
            <person name="Li D."/>
            <person name="Dong L."/>
            <person name="Tao Y."/>
            <person name="Gao C."/>
            <person name="Wu H."/>
            <person name="Li Y."/>
            <person name="Cui Y."/>
            <person name="Guo X."/>
            <person name="Zheng S."/>
            <person name="Wang B."/>
            <person name="Yu K."/>
            <person name="Liang Q."/>
            <person name="Yang W."/>
            <person name="Lou X."/>
            <person name="Chen J."/>
            <person name="Feng M."/>
            <person name="Jian J."/>
            <person name="Zhang X."/>
            <person name="Luo G."/>
            <person name="Jiang Y."/>
            <person name="Liu J."/>
            <person name="Wang Z."/>
            <person name="Sha Y."/>
            <person name="Zhang B."/>
            <person name="Wu H."/>
            <person name="Tang D."/>
            <person name="Shen Q."/>
            <person name="Xue P."/>
            <person name="Zou S."/>
            <person name="Wang X."/>
            <person name="Liu X."/>
            <person name="Wang F."/>
            <person name="Yang Y."/>
            <person name="An X."/>
            <person name="Dong Z."/>
            <person name="Zhang K."/>
            <person name="Zhang X."/>
            <person name="Luo M.C."/>
            <person name="Dvorak J."/>
            <person name="Tong Y."/>
            <person name="Wang J."/>
            <person name="Yang H."/>
            <person name="Li Z."/>
            <person name="Wang D."/>
            <person name="Zhang A."/>
            <person name="Wang J."/>
        </authorList>
    </citation>
    <scope>NUCLEOTIDE SEQUENCE</scope>
    <source>
        <strain evidence="4">cv. G1812</strain>
    </source>
</reference>
<accession>A0A8R7QNH9</accession>
<evidence type="ECO:0000313" key="4">
    <source>
        <dbReference type="Proteomes" id="UP000015106"/>
    </source>
</evidence>
<evidence type="ECO:0000256" key="1">
    <source>
        <dbReference type="SAM" id="MobiDB-lite"/>
    </source>
</evidence>
<dbReference type="Gramene" id="TuG1812G0600001117.01.T01">
    <property type="protein sequence ID" value="TuG1812G0600001117.01.T01"/>
    <property type="gene ID" value="TuG1812G0600001117.01"/>
</dbReference>
<evidence type="ECO:0000259" key="2">
    <source>
        <dbReference type="Pfam" id="PF00385"/>
    </source>
</evidence>
<feature type="region of interest" description="Disordered" evidence="1">
    <location>
        <begin position="98"/>
        <end position="119"/>
    </location>
</feature>